<comment type="caution">
    <text evidence="21">The sequence shown here is derived from an EMBL/GenBank/DDBJ whole genome shotgun (WGS) entry which is preliminary data.</text>
</comment>
<feature type="transmembrane region" description="Helical" evidence="20">
    <location>
        <begin position="72"/>
        <end position="92"/>
    </location>
</feature>
<feature type="transmembrane region" description="Helical" evidence="20">
    <location>
        <begin position="147"/>
        <end position="167"/>
    </location>
</feature>
<evidence type="ECO:0000256" key="3">
    <source>
        <dbReference type="ARBA" id="ARBA00004429"/>
    </source>
</evidence>
<evidence type="ECO:0000313" key="22">
    <source>
        <dbReference type="Proteomes" id="UP000444318"/>
    </source>
</evidence>
<comment type="function">
    <text evidence="19">Condenses choline with CDP-diglyceride to produce phosphatidylcholine and CMP.</text>
</comment>
<dbReference type="Gene3D" id="1.20.120.1760">
    <property type="match status" value="1"/>
</dbReference>
<keyword evidence="11 20" id="KW-0812">Transmembrane</keyword>
<feature type="transmembrane region" description="Helical" evidence="20">
    <location>
        <begin position="7"/>
        <end position="25"/>
    </location>
</feature>
<evidence type="ECO:0000313" key="21">
    <source>
        <dbReference type="EMBL" id="MQA22719.1"/>
    </source>
</evidence>
<feature type="transmembrane region" description="Helical" evidence="20">
    <location>
        <begin position="174"/>
        <end position="194"/>
    </location>
</feature>
<evidence type="ECO:0000256" key="8">
    <source>
        <dbReference type="ARBA" id="ARBA00022516"/>
    </source>
</evidence>
<keyword evidence="22" id="KW-1185">Reference proteome</keyword>
<accession>A0A843SEL5</accession>
<dbReference type="EC" id="2.7.8.24" evidence="5 19"/>
<evidence type="ECO:0000256" key="6">
    <source>
        <dbReference type="ARBA" id="ARBA00015623"/>
    </source>
</evidence>
<keyword evidence="16 19" id="KW-0464">Manganese</keyword>
<evidence type="ECO:0000256" key="20">
    <source>
        <dbReference type="SAM" id="Phobius"/>
    </source>
</evidence>
<dbReference type="PIRSF" id="PIRSF000851">
    <property type="entry name" value="PcS"/>
    <property type="match status" value="1"/>
</dbReference>
<evidence type="ECO:0000256" key="19">
    <source>
        <dbReference type="PIRNR" id="PIRNR000851"/>
    </source>
</evidence>
<comment type="similarity">
    <text evidence="4 19">Belongs to the CDP-alcohol phosphatidyltransferase class-I family.</text>
</comment>
<keyword evidence="8 19" id="KW-0444">Lipid biosynthesis</keyword>
<name>A0A843SEL5_9BURK</name>
<dbReference type="GO" id="GO:0008654">
    <property type="term" value="P:phospholipid biosynthetic process"/>
    <property type="evidence" value="ECO:0007669"/>
    <property type="project" value="UniProtKB-KW"/>
</dbReference>
<evidence type="ECO:0000256" key="14">
    <source>
        <dbReference type="ARBA" id="ARBA00023136"/>
    </source>
</evidence>
<comment type="subcellular location">
    <subcellularLocation>
        <location evidence="3 19">Cell inner membrane</location>
        <topology evidence="3 19">Multi-pass membrane protein</topology>
    </subcellularLocation>
</comment>
<evidence type="ECO:0000256" key="10">
    <source>
        <dbReference type="ARBA" id="ARBA00022679"/>
    </source>
</evidence>
<keyword evidence="7 19" id="KW-1003">Cell membrane</keyword>
<comment type="cofactor">
    <cofactor evidence="2 19">
        <name>Mn(2+)</name>
        <dbReference type="ChEBI" id="CHEBI:29035"/>
    </cofactor>
</comment>
<dbReference type="EMBL" id="WHUF01000007">
    <property type="protein sequence ID" value="MQA22719.1"/>
    <property type="molecule type" value="Genomic_DNA"/>
</dbReference>
<keyword evidence="9 19" id="KW-0997">Cell inner membrane</keyword>
<evidence type="ECO:0000256" key="1">
    <source>
        <dbReference type="ARBA" id="ARBA00000958"/>
    </source>
</evidence>
<evidence type="ECO:0000256" key="17">
    <source>
        <dbReference type="ARBA" id="ARBA00023264"/>
    </source>
</evidence>
<keyword evidence="12 20" id="KW-1133">Transmembrane helix</keyword>
<keyword evidence="17 19" id="KW-1208">Phospholipid metabolism</keyword>
<organism evidence="21 22">
    <name type="scientific">Rugamonas rivuli</name>
    <dbReference type="NCBI Taxonomy" id="2743358"/>
    <lineage>
        <taxon>Bacteria</taxon>
        <taxon>Pseudomonadati</taxon>
        <taxon>Pseudomonadota</taxon>
        <taxon>Betaproteobacteria</taxon>
        <taxon>Burkholderiales</taxon>
        <taxon>Oxalobacteraceae</taxon>
        <taxon>Telluria group</taxon>
        <taxon>Rugamonas</taxon>
    </lineage>
</organism>
<dbReference type="AlphaFoldDB" id="A0A843SEL5"/>
<evidence type="ECO:0000256" key="9">
    <source>
        <dbReference type="ARBA" id="ARBA00022519"/>
    </source>
</evidence>
<evidence type="ECO:0000256" key="13">
    <source>
        <dbReference type="ARBA" id="ARBA00023098"/>
    </source>
</evidence>
<keyword evidence="15 19" id="KW-0594">Phospholipid biosynthesis</keyword>
<dbReference type="RefSeq" id="WP_152808124.1">
    <property type="nucleotide sequence ID" value="NZ_WHUF01000007.1"/>
</dbReference>
<dbReference type="InterPro" id="IPR026027">
    <property type="entry name" value="PcS"/>
</dbReference>
<protein>
    <recommendedName>
        <fullName evidence="6 19">Phosphatidylcholine synthase</fullName>
        <shortName evidence="19">PC synthase</shortName>
        <shortName evidence="19">PCS</shortName>
        <ecNumber evidence="5 19">2.7.8.24</ecNumber>
    </recommendedName>
    <alternativeName>
        <fullName evidence="18 19">CDP-diglyceride-choline O-phosphatidyltransferase</fullName>
    </alternativeName>
</protein>
<dbReference type="Proteomes" id="UP000444318">
    <property type="component" value="Unassembled WGS sequence"/>
</dbReference>
<dbReference type="GO" id="GO:0005886">
    <property type="term" value="C:plasma membrane"/>
    <property type="evidence" value="ECO:0007669"/>
    <property type="project" value="UniProtKB-SubCell"/>
</dbReference>
<evidence type="ECO:0000256" key="11">
    <source>
        <dbReference type="ARBA" id="ARBA00022692"/>
    </source>
</evidence>
<evidence type="ECO:0000256" key="18">
    <source>
        <dbReference type="ARBA" id="ARBA00033321"/>
    </source>
</evidence>
<dbReference type="GO" id="GO:0050520">
    <property type="term" value="F:phosphatidylcholine synthase activity"/>
    <property type="evidence" value="ECO:0007669"/>
    <property type="project" value="UniProtKB-EC"/>
</dbReference>
<feature type="transmembrane region" description="Helical" evidence="20">
    <location>
        <begin position="122"/>
        <end position="141"/>
    </location>
</feature>
<keyword evidence="10 19" id="KW-0808">Transferase</keyword>
<keyword evidence="14 19" id="KW-0472">Membrane</keyword>
<evidence type="ECO:0000256" key="2">
    <source>
        <dbReference type="ARBA" id="ARBA00001936"/>
    </source>
</evidence>
<evidence type="ECO:0000256" key="7">
    <source>
        <dbReference type="ARBA" id="ARBA00022475"/>
    </source>
</evidence>
<evidence type="ECO:0000256" key="15">
    <source>
        <dbReference type="ARBA" id="ARBA00023209"/>
    </source>
</evidence>
<evidence type="ECO:0000256" key="5">
    <source>
        <dbReference type="ARBA" id="ARBA00013195"/>
    </source>
</evidence>
<proteinExistence type="inferred from homology"/>
<gene>
    <name evidence="21" type="ORF">GEV01_24670</name>
</gene>
<comment type="catalytic activity">
    <reaction evidence="1 19">
        <text>a CDP-1,2-diacyl-sn-glycerol + choline = a 1,2-diacyl-sn-glycero-3-phosphocholine + CMP + H(+)</text>
        <dbReference type="Rhea" id="RHEA:14597"/>
        <dbReference type="ChEBI" id="CHEBI:15354"/>
        <dbReference type="ChEBI" id="CHEBI:15378"/>
        <dbReference type="ChEBI" id="CHEBI:57643"/>
        <dbReference type="ChEBI" id="CHEBI:58332"/>
        <dbReference type="ChEBI" id="CHEBI:60377"/>
        <dbReference type="EC" id="2.7.8.24"/>
    </reaction>
</comment>
<sequence length="241" mass="26540">MRWFAWCVHGFTASGVVLGLLALLAVEQGDWQVVFGWLLLALVIDAVDGPIARLIRIKTVLPRFDGSTLDLLVDYLTFVIVPALVLCHSTILPEPLRIAGAAAILVTALHHYCNLDIKTEDGYFVGFPAFWNIAVFYLYRFPVSPTVAAAIVAVLCVLTCVPIKVVHPLRVKKFRVFSFAFLALWLVVGGFALLRPDLNGNWLLVPNLVPLAYFTLISIRRTLAGVDIEHADHVAANPQNA</sequence>
<reference evidence="21 22" key="1">
    <citation type="submission" date="2019-10" db="EMBL/GenBank/DDBJ databases">
        <title>Two novel species isolated from a subtropical stream in China.</title>
        <authorList>
            <person name="Lu H."/>
        </authorList>
    </citation>
    <scope>NUCLEOTIDE SEQUENCE [LARGE SCALE GENOMIC DNA]</scope>
    <source>
        <strain evidence="21 22">FT103W</strain>
    </source>
</reference>
<dbReference type="InterPro" id="IPR043130">
    <property type="entry name" value="CDP-OH_PTrfase_TM_dom"/>
</dbReference>
<evidence type="ECO:0000256" key="12">
    <source>
        <dbReference type="ARBA" id="ARBA00022989"/>
    </source>
</evidence>
<evidence type="ECO:0000256" key="16">
    <source>
        <dbReference type="ARBA" id="ARBA00023211"/>
    </source>
</evidence>
<keyword evidence="13 19" id="KW-0443">Lipid metabolism</keyword>
<feature type="transmembrane region" description="Helical" evidence="20">
    <location>
        <begin position="31"/>
        <end position="51"/>
    </location>
</feature>
<evidence type="ECO:0000256" key="4">
    <source>
        <dbReference type="ARBA" id="ARBA00010441"/>
    </source>
</evidence>